<sequence length="49" mass="5868">MSKQHKDYTVDDKDWDRYHRAVAQKGIDVKDPGRWIDLVQKNARNPERS</sequence>
<dbReference type="AlphaFoldDB" id="F2L6M2"/>
<proteinExistence type="predicted"/>
<protein>
    <submittedName>
        <fullName evidence="1">Uncharacterized protein</fullName>
    </submittedName>
</protein>
<gene>
    <name evidence="1" type="ordered locus">Psed_6845</name>
</gene>
<dbReference type="RefSeq" id="WP_013678808.1">
    <property type="nucleotide sequence ID" value="NC_015314.1"/>
</dbReference>
<accession>F2L6M2</accession>
<geneLocation type="plasmid" evidence="1 2">
    <name>pPSED01</name>
</geneLocation>
<evidence type="ECO:0000313" key="2">
    <source>
        <dbReference type="Proteomes" id="UP000007809"/>
    </source>
</evidence>
<dbReference type="HOGENOM" id="CLU_3139863_0_0_11"/>
<dbReference type="EMBL" id="CP002594">
    <property type="protein sequence ID" value="AEA28916.1"/>
    <property type="molecule type" value="Genomic_DNA"/>
</dbReference>
<organism evidence="1 2">
    <name type="scientific">Pseudonocardia dioxanivorans (strain ATCC 55486 / DSM 44775 / JCM 13855 / CB1190)</name>
    <dbReference type="NCBI Taxonomy" id="675635"/>
    <lineage>
        <taxon>Bacteria</taxon>
        <taxon>Bacillati</taxon>
        <taxon>Actinomycetota</taxon>
        <taxon>Actinomycetes</taxon>
        <taxon>Pseudonocardiales</taxon>
        <taxon>Pseudonocardiaceae</taxon>
        <taxon>Pseudonocardia</taxon>
    </lineage>
</organism>
<dbReference type="Proteomes" id="UP000007809">
    <property type="component" value="Plasmid pPSED01"/>
</dbReference>
<reference evidence="1 2" key="1">
    <citation type="journal article" date="2011" name="J. Bacteriol.">
        <title>Genome sequence of the 1,4-dioxane-degrading Pseudonocardia dioxanivorans strain CB1190.</title>
        <authorList>
            <person name="Sales C.M."/>
            <person name="Mahendra S."/>
            <person name="Grostern A."/>
            <person name="Parales R.E."/>
            <person name="Goodwin L.A."/>
            <person name="Woyke T."/>
            <person name="Nolan M."/>
            <person name="Lapidus A."/>
            <person name="Chertkov O."/>
            <person name="Ovchinnikova G."/>
            <person name="Sczyrba A."/>
            <person name="Alvarez-Cohen L."/>
        </authorList>
    </citation>
    <scope>NUCLEOTIDE SEQUENCE [LARGE SCALE GENOMIC DNA]</scope>
    <source>
        <strain evidence="2">ATCC 55486 / DSM 44775 / JCM 13855 / CB1190</strain>
    </source>
</reference>
<name>F2L6M2_PSEUX</name>
<evidence type="ECO:0000313" key="1">
    <source>
        <dbReference type="EMBL" id="AEA28916.1"/>
    </source>
</evidence>
<dbReference type="KEGG" id="pdx:Psed_6845"/>
<keyword evidence="1" id="KW-0614">Plasmid</keyword>
<keyword evidence="2" id="KW-1185">Reference proteome</keyword>